<keyword evidence="3" id="KW-0732">Signal</keyword>
<dbReference type="PROSITE" id="PS51257">
    <property type="entry name" value="PROKAR_LIPOPROTEIN"/>
    <property type="match status" value="1"/>
</dbReference>
<dbReference type="InterPro" id="IPR012944">
    <property type="entry name" value="SusD_RagB_dom"/>
</dbReference>
<dbReference type="InterPro" id="IPR033985">
    <property type="entry name" value="SusD-like_N"/>
</dbReference>
<sequence>MKKLIITLTLSVLMASCQKMDETVYSSIYTENFYQNASDAEKALFAAYASVADLSGVPVMLLVPESSADQLYPRAVVGRNTLTQFSYDANYTALKTAGRVTESPQSIWEFCYKGIESCNWVIEKVPGATMEEVRKGQIIGEARFLRAFYHWMLTKNFGDIPVKTKPSITEQDAIVGNSPKADVYQQIYQDLEEAAKAGFPSFPQVEAGRPSREAVDALYAKAALYNEDWQVALAKAEAVIQSGAYALMPDVTKVFTIADEEAARIENIWAFEGDYLAPGRATSFPSLLGPPGSSAPEYAKTTFGSVFAYQAFFDSFDARDNRRKLLDTNYVDKEGKVVAQKNITPVTPKAVLVKKYQDPLQNGPSCNIPILRLADIYLIAAEAAFRLENTSKALQYLNVVRRRAFGVALDVPSAFDLAVVDEDIILRERSWELYGEGDRWYDLTRTGKFMSVIPGAVNDVYPSRPVEQKHQYFPIPQDEINANPLITQNPLWD</sequence>
<evidence type="ECO:0000256" key="1">
    <source>
        <dbReference type="ARBA" id="ARBA00004442"/>
    </source>
</evidence>
<dbReference type="GO" id="GO:0009279">
    <property type="term" value="C:cell outer membrane"/>
    <property type="evidence" value="ECO:0007669"/>
    <property type="project" value="UniProtKB-SubCell"/>
</dbReference>
<dbReference type="CDD" id="cd08977">
    <property type="entry name" value="SusD"/>
    <property type="match status" value="1"/>
</dbReference>
<dbReference type="AlphaFoldDB" id="A0A1I3FD28"/>
<evidence type="ECO:0000313" key="8">
    <source>
        <dbReference type="EMBL" id="SFI09090.1"/>
    </source>
</evidence>
<dbReference type="EMBL" id="FOQO01000002">
    <property type="protein sequence ID" value="SFI09090.1"/>
    <property type="molecule type" value="Genomic_DNA"/>
</dbReference>
<keyword evidence="5" id="KW-0998">Cell outer membrane</keyword>
<evidence type="ECO:0000256" key="5">
    <source>
        <dbReference type="ARBA" id="ARBA00023237"/>
    </source>
</evidence>
<evidence type="ECO:0000259" key="6">
    <source>
        <dbReference type="Pfam" id="PF07980"/>
    </source>
</evidence>
<proteinExistence type="inferred from homology"/>
<comment type="similarity">
    <text evidence="2">Belongs to the SusD family.</text>
</comment>
<keyword evidence="9" id="KW-1185">Reference proteome</keyword>
<dbReference type="Gene3D" id="1.25.40.390">
    <property type="match status" value="1"/>
</dbReference>
<dbReference type="RefSeq" id="WP_090625015.1">
    <property type="nucleotide sequence ID" value="NZ_FOQO01000002.1"/>
</dbReference>
<evidence type="ECO:0000256" key="4">
    <source>
        <dbReference type="ARBA" id="ARBA00023136"/>
    </source>
</evidence>
<organism evidence="8 9">
    <name type="scientific">Parapedobacter indicus</name>
    <dbReference type="NCBI Taxonomy" id="1477437"/>
    <lineage>
        <taxon>Bacteria</taxon>
        <taxon>Pseudomonadati</taxon>
        <taxon>Bacteroidota</taxon>
        <taxon>Sphingobacteriia</taxon>
        <taxon>Sphingobacteriales</taxon>
        <taxon>Sphingobacteriaceae</taxon>
        <taxon>Parapedobacter</taxon>
    </lineage>
</organism>
<name>A0A1I3FD28_9SPHI</name>
<feature type="domain" description="RagB/SusD" evidence="6">
    <location>
        <begin position="338"/>
        <end position="492"/>
    </location>
</feature>
<dbReference type="Pfam" id="PF07980">
    <property type="entry name" value="SusD_RagB"/>
    <property type="match status" value="1"/>
</dbReference>
<comment type="subcellular location">
    <subcellularLocation>
        <location evidence="1">Cell outer membrane</location>
    </subcellularLocation>
</comment>
<dbReference type="Pfam" id="PF14322">
    <property type="entry name" value="SusD-like_3"/>
    <property type="match status" value="1"/>
</dbReference>
<evidence type="ECO:0000313" key="9">
    <source>
        <dbReference type="Proteomes" id="UP000198670"/>
    </source>
</evidence>
<dbReference type="STRING" id="1477437.SAMN05444682_102270"/>
<gene>
    <name evidence="8" type="ORF">SAMN05444682_102270</name>
</gene>
<dbReference type="Proteomes" id="UP000198670">
    <property type="component" value="Unassembled WGS sequence"/>
</dbReference>
<evidence type="ECO:0000259" key="7">
    <source>
        <dbReference type="Pfam" id="PF14322"/>
    </source>
</evidence>
<evidence type="ECO:0000256" key="2">
    <source>
        <dbReference type="ARBA" id="ARBA00006275"/>
    </source>
</evidence>
<dbReference type="SUPFAM" id="SSF48452">
    <property type="entry name" value="TPR-like"/>
    <property type="match status" value="1"/>
</dbReference>
<reference evidence="8 9" key="1">
    <citation type="submission" date="2016-10" db="EMBL/GenBank/DDBJ databases">
        <authorList>
            <person name="de Groot N.N."/>
        </authorList>
    </citation>
    <scope>NUCLEOTIDE SEQUENCE [LARGE SCALE GENOMIC DNA]</scope>
    <source>
        <strain evidence="8 9">RK1</strain>
    </source>
</reference>
<evidence type="ECO:0000256" key="3">
    <source>
        <dbReference type="ARBA" id="ARBA00022729"/>
    </source>
</evidence>
<accession>A0A1I3FD28</accession>
<keyword evidence="4" id="KW-0472">Membrane</keyword>
<protein>
    <submittedName>
        <fullName evidence="8">Starch-binding associating with outer membrane</fullName>
    </submittedName>
</protein>
<dbReference type="OrthoDB" id="621570at2"/>
<dbReference type="InterPro" id="IPR011990">
    <property type="entry name" value="TPR-like_helical_dom_sf"/>
</dbReference>
<feature type="domain" description="SusD-like N-terminal" evidence="7">
    <location>
        <begin position="100"/>
        <end position="222"/>
    </location>
</feature>